<dbReference type="Pfam" id="PF13084">
    <property type="entry name" value="DUF3943"/>
    <property type="match status" value="1"/>
</dbReference>
<name>A0A1Y1RX59_9SPIO</name>
<reference evidence="2 3" key="1">
    <citation type="submission" date="2017-03" db="EMBL/GenBank/DDBJ databases">
        <title>Draft Genome sequence of Marispirochaeta sp. strain JC444.</title>
        <authorList>
            <person name="Shivani Y."/>
            <person name="Subhash Y."/>
            <person name="Sasikala C."/>
            <person name="Ramana C."/>
        </authorList>
    </citation>
    <scope>NUCLEOTIDE SEQUENCE [LARGE SCALE GENOMIC DNA]</scope>
    <source>
        <strain evidence="2 3">JC444</strain>
    </source>
</reference>
<dbReference type="STRING" id="1963862.B4O97_11155"/>
<gene>
    <name evidence="2" type="ORF">B4O97_11155</name>
</gene>
<organism evidence="2 3">
    <name type="scientific">Marispirochaeta aestuarii</name>
    <dbReference type="NCBI Taxonomy" id="1963862"/>
    <lineage>
        <taxon>Bacteria</taxon>
        <taxon>Pseudomonadati</taxon>
        <taxon>Spirochaetota</taxon>
        <taxon>Spirochaetia</taxon>
        <taxon>Spirochaetales</taxon>
        <taxon>Spirochaetaceae</taxon>
        <taxon>Marispirochaeta</taxon>
    </lineage>
</organism>
<proteinExistence type="predicted"/>
<protein>
    <recommendedName>
        <fullName evidence="1">DUF3943 domain-containing protein</fullName>
    </recommendedName>
</protein>
<keyword evidence="3" id="KW-1185">Reference proteome</keyword>
<evidence type="ECO:0000259" key="1">
    <source>
        <dbReference type="Pfam" id="PF13084"/>
    </source>
</evidence>
<dbReference type="Proteomes" id="UP000192343">
    <property type="component" value="Unassembled WGS sequence"/>
</dbReference>
<sequence>MPGGHHTMRLSSSQRVLYSALFFLLFLSVIQLPLSAETGIETEPAETSPRYGMAALEAMGSNLFLLGVNRYIRQAEYAMISPESIHTNLTSSWVWDQDEFSVNQIGHPYQGSFYFISGRSNNLNFWESSLLTLGGSVTWELLMETELPSKNDLIVTSLGGIAVGEMFHRLYLEADASDLHARWLISPMDSMNSLLFREDTKPARGRSSLRDVQLAGGIVLADNELDGSRNYEAAENDFSAYVSGQIIYGDPFILKSITPFEHFEQRFSINLSDTFYSASFFSDGALCAWPLYDTRHSQGSAFISLHYDFIFSSLINLAANSLGLSFKTQHHFGRSWYLSSKLHLNWILLGASEYLHLWYDAPPENGTERRNYDLGTGEGVKFYFEVSHGTIGSILVNYSYYGIHTIPESVPEYGSTGYSIIGILDMAFERRFLGDWYTGVSATSYHKQGFYDAAADTNDIISSVNLYVKRKL</sequence>
<dbReference type="EMBL" id="MWQY01000011">
    <property type="protein sequence ID" value="ORC34887.1"/>
    <property type="molecule type" value="Genomic_DNA"/>
</dbReference>
<comment type="caution">
    <text evidence="2">The sequence shown here is derived from an EMBL/GenBank/DDBJ whole genome shotgun (WGS) entry which is preliminary data.</text>
</comment>
<dbReference type="AlphaFoldDB" id="A0A1Y1RX59"/>
<feature type="domain" description="DUF3943" evidence="1">
    <location>
        <begin position="92"/>
        <end position="172"/>
    </location>
</feature>
<dbReference type="InterPro" id="IPR025079">
    <property type="entry name" value="DUF3943"/>
</dbReference>
<evidence type="ECO:0000313" key="2">
    <source>
        <dbReference type="EMBL" id="ORC34887.1"/>
    </source>
</evidence>
<accession>A0A1Y1RX59</accession>
<evidence type="ECO:0000313" key="3">
    <source>
        <dbReference type="Proteomes" id="UP000192343"/>
    </source>
</evidence>